<dbReference type="EMBL" id="JACIEH010000001">
    <property type="protein sequence ID" value="MBB4097123.1"/>
    <property type="molecule type" value="Genomic_DNA"/>
</dbReference>
<organism evidence="10 11">
    <name type="scientific">Sphingomonas kyeonggiensis</name>
    <dbReference type="NCBI Taxonomy" id="1268553"/>
    <lineage>
        <taxon>Bacteria</taxon>
        <taxon>Pseudomonadati</taxon>
        <taxon>Pseudomonadota</taxon>
        <taxon>Alphaproteobacteria</taxon>
        <taxon>Sphingomonadales</taxon>
        <taxon>Sphingomonadaceae</taxon>
        <taxon>Sphingomonas</taxon>
    </lineage>
</organism>
<dbReference type="PANTHER" id="PTHR48111">
    <property type="entry name" value="REGULATOR OF RPOS"/>
    <property type="match status" value="1"/>
</dbReference>
<proteinExistence type="predicted"/>
<keyword evidence="5" id="KW-0804">Transcription</keyword>
<evidence type="ECO:0000256" key="2">
    <source>
        <dbReference type="ARBA" id="ARBA00023012"/>
    </source>
</evidence>
<dbReference type="GO" id="GO:0006355">
    <property type="term" value="P:regulation of DNA-templated transcription"/>
    <property type="evidence" value="ECO:0007669"/>
    <property type="project" value="InterPro"/>
</dbReference>
<dbReference type="Gene3D" id="1.10.10.10">
    <property type="entry name" value="Winged helix-like DNA-binding domain superfamily/Winged helix DNA-binding domain"/>
    <property type="match status" value="1"/>
</dbReference>
<evidence type="ECO:0000259" key="9">
    <source>
        <dbReference type="PROSITE" id="PS51755"/>
    </source>
</evidence>
<feature type="modified residue" description="4-aspartylphosphate" evidence="6">
    <location>
        <position position="61"/>
    </location>
</feature>
<dbReference type="InterPro" id="IPR016032">
    <property type="entry name" value="Sig_transdc_resp-reg_C-effctor"/>
</dbReference>
<sequence length="234" mass="26297">MSSQSPLEEPVRVLLVEDDEPLRRLLAEQLEQRGYAVQSVADGRAAIAAVGDDPFDIMILDRMLPFVDGVDVLRWLREQEVMTPVILLTALGRLPERIEGLEAGADDYLVKPFEIDELHARIRALLRRRQASTADSATISAGDVTVSLSRHRVTRAGQPVEMHKTEIKLLAELVREAGTVLTRPLLLERVWGYDFVPTTNIVDAYIRRLRQRLELPGLPDPIVTVRGVGYMFRA</sequence>
<comment type="caution">
    <text evidence="10">The sequence shown here is derived from an EMBL/GenBank/DDBJ whole genome shotgun (WGS) entry which is preliminary data.</text>
</comment>
<dbReference type="CDD" id="cd00383">
    <property type="entry name" value="trans_reg_C"/>
    <property type="match status" value="1"/>
</dbReference>
<dbReference type="FunFam" id="3.40.50.2300:FF:000002">
    <property type="entry name" value="DNA-binding response regulator PhoP"/>
    <property type="match status" value="1"/>
</dbReference>
<feature type="DNA-binding region" description="OmpR/PhoB-type" evidence="7">
    <location>
        <begin position="136"/>
        <end position="234"/>
    </location>
</feature>
<dbReference type="GO" id="GO:0005829">
    <property type="term" value="C:cytosol"/>
    <property type="evidence" value="ECO:0007669"/>
    <property type="project" value="TreeGrafter"/>
</dbReference>
<reference evidence="10 11" key="1">
    <citation type="submission" date="2020-08" db="EMBL/GenBank/DDBJ databases">
        <title>Genomic Encyclopedia of Type Strains, Phase IV (KMG-IV): sequencing the most valuable type-strain genomes for metagenomic binning, comparative biology and taxonomic classification.</title>
        <authorList>
            <person name="Goeker M."/>
        </authorList>
    </citation>
    <scope>NUCLEOTIDE SEQUENCE [LARGE SCALE GENOMIC DNA]</scope>
    <source>
        <strain evidence="10 11">DSM 101806</strain>
    </source>
</reference>
<dbReference type="InterPro" id="IPR011006">
    <property type="entry name" value="CheY-like_superfamily"/>
</dbReference>
<dbReference type="CDD" id="cd17574">
    <property type="entry name" value="REC_OmpR"/>
    <property type="match status" value="1"/>
</dbReference>
<evidence type="ECO:0000256" key="7">
    <source>
        <dbReference type="PROSITE-ProRule" id="PRU01091"/>
    </source>
</evidence>
<evidence type="ECO:0000313" key="11">
    <source>
        <dbReference type="Proteomes" id="UP000557392"/>
    </source>
</evidence>
<accession>A0A7W6JPK0</accession>
<gene>
    <name evidence="10" type="ORF">GGR46_000656</name>
</gene>
<dbReference type="InterPro" id="IPR039420">
    <property type="entry name" value="WalR-like"/>
</dbReference>
<evidence type="ECO:0000256" key="5">
    <source>
        <dbReference type="ARBA" id="ARBA00023163"/>
    </source>
</evidence>
<dbReference type="Pfam" id="PF00486">
    <property type="entry name" value="Trans_reg_C"/>
    <property type="match status" value="1"/>
</dbReference>
<name>A0A7W6JPK0_9SPHN</name>
<evidence type="ECO:0000256" key="6">
    <source>
        <dbReference type="PROSITE-ProRule" id="PRU00169"/>
    </source>
</evidence>
<keyword evidence="3" id="KW-0805">Transcription regulation</keyword>
<dbReference type="SUPFAM" id="SSF52172">
    <property type="entry name" value="CheY-like"/>
    <property type="match status" value="1"/>
</dbReference>
<protein>
    <submittedName>
        <fullName evidence="10">Two-component system response regulator MprA</fullName>
    </submittedName>
</protein>
<dbReference type="Proteomes" id="UP000557392">
    <property type="component" value="Unassembled WGS sequence"/>
</dbReference>
<dbReference type="PANTHER" id="PTHR48111:SF1">
    <property type="entry name" value="TWO-COMPONENT RESPONSE REGULATOR ORR33"/>
    <property type="match status" value="1"/>
</dbReference>
<keyword evidence="1 6" id="KW-0597">Phosphoprotein</keyword>
<dbReference type="PROSITE" id="PS51755">
    <property type="entry name" value="OMPR_PHOB"/>
    <property type="match status" value="1"/>
</dbReference>
<keyword evidence="11" id="KW-1185">Reference proteome</keyword>
<evidence type="ECO:0000256" key="3">
    <source>
        <dbReference type="ARBA" id="ARBA00023015"/>
    </source>
</evidence>
<dbReference type="PROSITE" id="PS50110">
    <property type="entry name" value="RESPONSE_REGULATORY"/>
    <property type="match status" value="1"/>
</dbReference>
<dbReference type="GO" id="GO:0000156">
    <property type="term" value="F:phosphorelay response regulator activity"/>
    <property type="evidence" value="ECO:0007669"/>
    <property type="project" value="TreeGrafter"/>
</dbReference>
<dbReference type="SMART" id="SM00862">
    <property type="entry name" value="Trans_reg_C"/>
    <property type="match status" value="1"/>
</dbReference>
<dbReference type="InterPro" id="IPR036388">
    <property type="entry name" value="WH-like_DNA-bd_sf"/>
</dbReference>
<dbReference type="InterPro" id="IPR001867">
    <property type="entry name" value="OmpR/PhoB-type_DNA-bd"/>
</dbReference>
<dbReference type="SUPFAM" id="SSF46894">
    <property type="entry name" value="C-terminal effector domain of the bipartite response regulators"/>
    <property type="match status" value="1"/>
</dbReference>
<evidence type="ECO:0000256" key="4">
    <source>
        <dbReference type="ARBA" id="ARBA00023125"/>
    </source>
</evidence>
<dbReference type="GO" id="GO:0032993">
    <property type="term" value="C:protein-DNA complex"/>
    <property type="evidence" value="ECO:0007669"/>
    <property type="project" value="TreeGrafter"/>
</dbReference>
<dbReference type="SMART" id="SM00448">
    <property type="entry name" value="REC"/>
    <property type="match status" value="1"/>
</dbReference>
<keyword evidence="2" id="KW-0902">Two-component regulatory system</keyword>
<dbReference type="GO" id="GO:0000976">
    <property type="term" value="F:transcription cis-regulatory region binding"/>
    <property type="evidence" value="ECO:0007669"/>
    <property type="project" value="TreeGrafter"/>
</dbReference>
<feature type="domain" description="OmpR/PhoB-type" evidence="9">
    <location>
        <begin position="136"/>
        <end position="234"/>
    </location>
</feature>
<keyword evidence="4 7" id="KW-0238">DNA-binding</keyword>
<dbReference type="Gene3D" id="3.40.50.2300">
    <property type="match status" value="1"/>
</dbReference>
<dbReference type="InterPro" id="IPR001789">
    <property type="entry name" value="Sig_transdc_resp-reg_receiver"/>
</dbReference>
<dbReference type="Pfam" id="PF00072">
    <property type="entry name" value="Response_reg"/>
    <property type="match status" value="1"/>
</dbReference>
<evidence type="ECO:0000313" key="10">
    <source>
        <dbReference type="EMBL" id="MBB4097123.1"/>
    </source>
</evidence>
<dbReference type="Gene3D" id="6.10.250.690">
    <property type="match status" value="1"/>
</dbReference>
<evidence type="ECO:0000259" key="8">
    <source>
        <dbReference type="PROSITE" id="PS50110"/>
    </source>
</evidence>
<dbReference type="AlphaFoldDB" id="A0A7W6JPK0"/>
<feature type="domain" description="Response regulatory" evidence="8">
    <location>
        <begin position="12"/>
        <end position="126"/>
    </location>
</feature>
<evidence type="ECO:0000256" key="1">
    <source>
        <dbReference type="ARBA" id="ARBA00022553"/>
    </source>
</evidence>